<reference evidence="1 2" key="2">
    <citation type="submission" date="2007-04" db="EMBL/GenBank/DDBJ databases">
        <title>Draft genome sequence of Dorea longicatena (DSM 13814).</title>
        <authorList>
            <person name="Sudarsanam P."/>
            <person name="Ley R."/>
            <person name="Guruge J."/>
            <person name="Turnbaugh P.J."/>
            <person name="Mahowald M."/>
            <person name="Liep D."/>
            <person name="Gordon J."/>
        </authorList>
    </citation>
    <scope>NUCLEOTIDE SEQUENCE [LARGE SCALE GENOMIC DNA]</scope>
    <source>
        <strain evidence="1 2">DSM 13814</strain>
    </source>
</reference>
<reference evidence="1 2" key="1">
    <citation type="submission" date="2007-03" db="EMBL/GenBank/DDBJ databases">
        <authorList>
            <person name="Fulton L."/>
            <person name="Clifton S."/>
            <person name="Fulton B."/>
            <person name="Xu J."/>
            <person name="Minx P."/>
            <person name="Pepin K.H."/>
            <person name="Johnson M."/>
            <person name="Thiruvilangam P."/>
            <person name="Bhonagiri V."/>
            <person name="Nash W.E."/>
            <person name="Mardis E.R."/>
            <person name="Wilson R.K."/>
        </authorList>
    </citation>
    <scope>NUCLEOTIDE SEQUENCE [LARGE SCALE GENOMIC DNA]</scope>
    <source>
        <strain evidence="1 2">DSM 13814</strain>
    </source>
</reference>
<dbReference type="InterPro" id="IPR013320">
    <property type="entry name" value="ConA-like_dom_sf"/>
</dbReference>
<dbReference type="GeneID" id="93136613"/>
<dbReference type="SUPFAM" id="SSF49899">
    <property type="entry name" value="Concanavalin A-like lectins/glucanases"/>
    <property type="match status" value="1"/>
</dbReference>
<evidence type="ECO:0000313" key="2">
    <source>
        <dbReference type="Proteomes" id="UP000004016"/>
    </source>
</evidence>
<organism evidence="1 2">
    <name type="scientific">Dorea longicatena DSM 13814</name>
    <dbReference type="NCBI Taxonomy" id="411462"/>
    <lineage>
        <taxon>Bacteria</taxon>
        <taxon>Bacillati</taxon>
        <taxon>Bacillota</taxon>
        <taxon>Clostridia</taxon>
        <taxon>Lachnospirales</taxon>
        <taxon>Lachnospiraceae</taxon>
        <taxon>Dorea</taxon>
    </lineage>
</organism>
<protein>
    <recommendedName>
        <fullName evidence="3">BppU N-terminal domain-containing protein</fullName>
    </recommendedName>
</protein>
<dbReference type="AlphaFoldDB" id="A6BEQ1"/>
<evidence type="ECO:0000313" key="1">
    <source>
        <dbReference type="EMBL" id="EDM64090.1"/>
    </source>
</evidence>
<dbReference type="HOGENOM" id="CLU_496717_0_0_9"/>
<proteinExistence type="predicted"/>
<dbReference type="eggNOG" id="ENOG5033GK5">
    <property type="taxonomic scope" value="Bacteria"/>
</dbReference>
<gene>
    <name evidence="1" type="ORF">DORLON_00771</name>
</gene>
<dbReference type="Proteomes" id="UP000004016">
    <property type="component" value="Unassembled WGS sequence"/>
</dbReference>
<name>A6BEQ1_9FIRM</name>
<sequence length="548" mass="60437">MTLEEALAASEAEPVNDIFTVNPESRTITVPETEKIFGVFSDGNTERKHFRCPKVVGDGIDLTTLHLYINYQNANGKKYPYLVEDVQADGDYITFSWLISPDVVSYKGTVKFVLCAKKGTELEWNTTLAEGTVLEGLEATDEVVARNPDIIEQILTRLDNVTEIPQEKVTEAVSTYMEANPINVPKKLSDLEEDTTHRTVTDEEKQSWNNTSGTGLPDTAKNLLIAILKNAVYTVNQKANIEALENALSTQNTPTDAWSIVQNLTYVTSTNTAFNVKKGESYTTTIVPNKNYKINSVTVVMGGVDITNTAYNNGVITINSVTGNVTITAIAKKNSGALLPSDGLLANFDFRNKEMTSYNLSGWGNVYKCDDETGNYFTFGGSAKTASQGGIGQYLFRDVRKKDNESKLVDLGTDFTIAMYSTEVPNILNSTKKSNVSTGKIILAPRYINTSATEVTVKEFTPDITRNEYMSLTITVSANVIKMYVDGTLLKTYNGNEITDFKKWKSTPVQPTTVYNMGTIAAAVMYNKVLNDVEVTDLHAHFKSMEVE</sequence>
<evidence type="ECO:0008006" key="3">
    <source>
        <dbReference type="Google" id="ProtNLM"/>
    </source>
</evidence>
<dbReference type="EMBL" id="AAXB02000002">
    <property type="protein sequence ID" value="EDM64090.1"/>
    <property type="molecule type" value="Genomic_DNA"/>
</dbReference>
<dbReference type="RefSeq" id="WP_006426791.1">
    <property type="nucleotide sequence ID" value="NZ_DS264392.1"/>
</dbReference>
<comment type="caution">
    <text evidence="1">The sequence shown here is derived from an EMBL/GenBank/DDBJ whole genome shotgun (WGS) entry which is preliminary data.</text>
</comment>
<accession>A6BEQ1</accession>